<dbReference type="Pfam" id="PF07690">
    <property type="entry name" value="MFS_1"/>
    <property type="match status" value="1"/>
</dbReference>
<feature type="transmembrane region" description="Helical" evidence="7">
    <location>
        <begin position="322"/>
        <end position="341"/>
    </location>
</feature>
<dbReference type="PROSITE" id="PS50850">
    <property type="entry name" value="MFS"/>
    <property type="match status" value="1"/>
</dbReference>
<evidence type="ECO:0000256" key="5">
    <source>
        <dbReference type="ARBA" id="ARBA00023136"/>
    </source>
</evidence>
<dbReference type="PIRSF" id="PIRSF002808">
    <property type="entry name" value="Hexose_phosphate_transp"/>
    <property type="match status" value="1"/>
</dbReference>
<evidence type="ECO:0000259" key="8">
    <source>
        <dbReference type="PROSITE" id="PS50850"/>
    </source>
</evidence>
<dbReference type="SUPFAM" id="SSF103473">
    <property type="entry name" value="MFS general substrate transporter"/>
    <property type="match status" value="1"/>
</dbReference>
<evidence type="ECO:0000256" key="3">
    <source>
        <dbReference type="ARBA" id="ARBA00022692"/>
    </source>
</evidence>
<sequence length="452" mass="49260">MHSQPKKTHSRFIILAMITFVLTLATGDRATISVAGPEMQNQLGITSIEIGYLFSVFSWAYVLCMTPAGWIADKFGSKRAMFWGILLWSAITVVMGCVSWITAAVVPMLLVLRFLLGMTESPVGPSSGRIIAAWFPSSERGVAGAIFNSAQYASIAIFTPLMAWLCHEFGWEHVFIVMGFIGIGVALVWLKYFHVPMKHPTINQQELDYIKEGGGLIDLDIKAVNPAAGKKSKASLKDIAQLFKSRMLVGIFIGQYCITAITWFFMTWFPIYLVKERGFSILQAGFMASIPAICGLVGGIASGFFSDWMLKKTGNLSLARKVPITIGLTLSASMIFCNYVQSEALVIFLMSAAFFGKGFGSLGWAVVADTAPKQIIGTTGGLFNSLGNIAGIVTPLVIGYIISSTGSFQMALVYVGAHGIIAVLSYWIIVGKIQRLELTTETEEKKIENYSH</sequence>
<dbReference type="PANTHER" id="PTHR11662:SF399">
    <property type="entry name" value="FI19708P1-RELATED"/>
    <property type="match status" value="1"/>
</dbReference>
<keyword evidence="2" id="KW-1003">Cell membrane</keyword>
<evidence type="ECO:0000313" key="9">
    <source>
        <dbReference type="EMBL" id="RSE28995.1"/>
    </source>
</evidence>
<reference evidence="9 10" key="1">
    <citation type="submission" date="2018-10" db="EMBL/GenBank/DDBJ databases">
        <title>Transmission dynamics of multidrug resistant bacteria on intensive care unit surfaces.</title>
        <authorList>
            <person name="D'Souza A.W."/>
            <person name="Potter R.F."/>
            <person name="Wallace M."/>
            <person name="Shupe A."/>
            <person name="Patel S."/>
            <person name="Sun S."/>
            <person name="Gul D."/>
            <person name="Kwon J.H."/>
            <person name="Andleeb S."/>
            <person name="Burnham C.-A.D."/>
            <person name="Dantas G."/>
        </authorList>
    </citation>
    <scope>NUCLEOTIDE SEQUENCE [LARGE SCALE GENOMIC DNA]</scope>
    <source>
        <strain evidence="9 10">AS_373</strain>
    </source>
</reference>
<comment type="caution">
    <text evidence="9">The sequence shown here is derived from an EMBL/GenBank/DDBJ whole genome shotgun (WGS) entry which is preliminary data.</text>
</comment>
<organism evidence="9 10">
    <name type="scientific">Atlantibacter subterraneus</name>
    <dbReference type="NCBI Taxonomy" id="255519"/>
    <lineage>
        <taxon>Bacteria</taxon>
        <taxon>Pseudomonadati</taxon>
        <taxon>Pseudomonadota</taxon>
        <taxon>Gammaproteobacteria</taxon>
        <taxon>Enterobacterales</taxon>
        <taxon>Enterobacteriaceae</taxon>
        <taxon>Atlantibacter</taxon>
    </lineage>
</organism>
<dbReference type="InterPro" id="IPR050382">
    <property type="entry name" value="MFS_Na/Anion_cotransporter"/>
</dbReference>
<feature type="transmembrane region" description="Helical" evidence="7">
    <location>
        <begin position="51"/>
        <end position="71"/>
    </location>
</feature>
<dbReference type="InterPro" id="IPR011701">
    <property type="entry name" value="MFS"/>
</dbReference>
<keyword evidence="4 7" id="KW-1133">Transmembrane helix</keyword>
<feature type="transmembrane region" description="Helical" evidence="7">
    <location>
        <begin position="170"/>
        <end position="190"/>
    </location>
</feature>
<dbReference type="GO" id="GO:0022857">
    <property type="term" value="F:transmembrane transporter activity"/>
    <property type="evidence" value="ECO:0007669"/>
    <property type="project" value="InterPro"/>
</dbReference>
<evidence type="ECO:0000256" key="4">
    <source>
        <dbReference type="ARBA" id="ARBA00022989"/>
    </source>
</evidence>
<dbReference type="NCBIfam" id="TIGR00893">
    <property type="entry name" value="2A0114"/>
    <property type="match status" value="1"/>
</dbReference>
<comment type="similarity">
    <text evidence="6">Belongs to the major facilitator superfamily. Phthalate permease family.</text>
</comment>
<keyword evidence="5 7" id="KW-0472">Membrane</keyword>
<evidence type="ECO:0000313" key="10">
    <source>
        <dbReference type="Proteomes" id="UP000275331"/>
    </source>
</evidence>
<dbReference type="InterPro" id="IPR020846">
    <property type="entry name" value="MFS_dom"/>
</dbReference>
<evidence type="ECO:0000256" key="6">
    <source>
        <dbReference type="ARBA" id="ARBA00038514"/>
    </source>
</evidence>
<evidence type="ECO:0000256" key="7">
    <source>
        <dbReference type="SAM" id="Phobius"/>
    </source>
</evidence>
<dbReference type="RefSeq" id="WP_125295369.1">
    <property type="nucleotide sequence ID" value="NZ_DAMAQE010000001.1"/>
</dbReference>
<feature type="transmembrane region" description="Helical" evidence="7">
    <location>
        <begin position="286"/>
        <end position="310"/>
    </location>
</feature>
<accession>A0A427V882</accession>
<keyword evidence="3 7" id="KW-0812">Transmembrane</keyword>
<comment type="subcellular location">
    <subcellularLocation>
        <location evidence="1">Cell membrane</location>
        <topology evidence="1">Multi-pass membrane protein</topology>
    </subcellularLocation>
</comment>
<dbReference type="InterPro" id="IPR000849">
    <property type="entry name" value="Sugar_P_transporter"/>
</dbReference>
<dbReference type="CDD" id="cd17319">
    <property type="entry name" value="MFS_ExuT_GudP_like"/>
    <property type="match status" value="1"/>
</dbReference>
<dbReference type="OrthoDB" id="8596007at2"/>
<protein>
    <submittedName>
        <fullName evidence="9">MFS transporter</fullName>
    </submittedName>
</protein>
<feature type="transmembrane region" description="Helical" evidence="7">
    <location>
        <begin position="380"/>
        <end position="402"/>
    </location>
</feature>
<feature type="transmembrane region" description="Helical" evidence="7">
    <location>
        <begin position="408"/>
        <end position="429"/>
    </location>
</feature>
<evidence type="ECO:0000256" key="2">
    <source>
        <dbReference type="ARBA" id="ARBA00022475"/>
    </source>
</evidence>
<dbReference type="GO" id="GO:0005886">
    <property type="term" value="C:plasma membrane"/>
    <property type="evidence" value="ECO:0007669"/>
    <property type="project" value="UniProtKB-SubCell"/>
</dbReference>
<feature type="transmembrane region" description="Helical" evidence="7">
    <location>
        <begin position="83"/>
        <end position="116"/>
    </location>
</feature>
<name>A0A427V882_9ENTR</name>
<proteinExistence type="inferred from homology"/>
<dbReference type="Proteomes" id="UP000275331">
    <property type="component" value="Unassembled WGS sequence"/>
</dbReference>
<dbReference type="EMBL" id="RHXB01000001">
    <property type="protein sequence ID" value="RSE28995.1"/>
    <property type="molecule type" value="Genomic_DNA"/>
</dbReference>
<dbReference type="InterPro" id="IPR036259">
    <property type="entry name" value="MFS_trans_sf"/>
</dbReference>
<dbReference type="Gene3D" id="1.20.1250.20">
    <property type="entry name" value="MFS general substrate transporter like domains"/>
    <property type="match status" value="2"/>
</dbReference>
<dbReference type="PANTHER" id="PTHR11662">
    <property type="entry name" value="SOLUTE CARRIER FAMILY 17"/>
    <property type="match status" value="1"/>
</dbReference>
<feature type="transmembrane region" description="Helical" evidence="7">
    <location>
        <begin position="247"/>
        <end position="266"/>
    </location>
</feature>
<feature type="transmembrane region" description="Helical" evidence="7">
    <location>
        <begin position="347"/>
        <end position="368"/>
    </location>
</feature>
<feature type="domain" description="Major facilitator superfamily (MFS) profile" evidence="8">
    <location>
        <begin position="14"/>
        <end position="434"/>
    </location>
</feature>
<evidence type="ECO:0000256" key="1">
    <source>
        <dbReference type="ARBA" id="ARBA00004651"/>
    </source>
</evidence>
<gene>
    <name evidence="9" type="ORF">EGT71_00275</name>
</gene>
<dbReference type="AlphaFoldDB" id="A0A427V882"/>